<gene>
    <name evidence="1" type="ORF">AVEN_151569_1</name>
</gene>
<keyword evidence="2" id="KW-1185">Reference proteome</keyword>
<organism evidence="1 2">
    <name type="scientific">Araneus ventricosus</name>
    <name type="common">Orbweaver spider</name>
    <name type="synonym">Epeira ventricosa</name>
    <dbReference type="NCBI Taxonomy" id="182803"/>
    <lineage>
        <taxon>Eukaryota</taxon>
        <taxon>Metazoa</taxon>
        <taxon>Ecdysozoa</taxon>
        <taxon>Arthropoda</taxon>
        <taxon>Chelicerata</taxon>
        <taxon>Arachnida</taxon>
        <taxon>Araneae</taxon>
        <taxon>Araneomorphae</taxon>
        <taxon>Entelegynae</taxon>
        <taxon>Araneoidea</taxon>
        <taxon>Araneidae</taxon>
        <taxon>Araneus</taxon>
    </lineage>
</organism>
<reference evidence="1 2" key="1">
    <citation type="journal article" date="2019" name="Sci. Rep.">
        <title>Orb-weaving spider Araneus ventricosus genome elucidates the spidroin gene catalogue.</title>
        <authorList>
            <person name="Kono N."/>
            <person name="Nakamura H."/>
            <person name="Ohtoshi R."/>
            <person name="Moran D.A.P."/>
            <person name="Shinohara A."/>
            <person name="Yoshida Y."/>
            <person name="Fujiwara M."/>
            <person name="Mori M."/>
            <person name="Tomita M."/>
            <person name="Arakawa K."/>
        </authorList>
    </citation>
    <scope>NUCLEOTIDE SEQUENCE [LARGE SCALE GENOMIC DNA]</scope>
</reference>
<dbReference type="EMBL" id="BGPR01002231">
    <property type="protein sequence ID" value="GBM70105.1"/>
    <property type="molecule type" value="Genomic_DNA"/>
</dbReference>
<evidence type="ECO:0008006" key="3">
    <source>
        <dbReference type="Google" id="ProtNLM"/>
    </source>
</evidence>
<protein>
    <recommendedName>
        <fullName evidence="3">Reverse transcriptase domain-containing protein</fullName>
    </recommendedName>
</protein>
<name>A0A4Y2HXY6_ARAVE</name>
<dbReference type="Proteomes" id="UP000499080">
    <property type="component" value="Unassembled WGS sequence"/>
</dbReference>
<evidence type="ECO:0000313" key="2">
    <source>
        <dbReference type="Proteomes" id="UP000499080"/>
    </source>
</evidence>
<proteinExistence type="predicted"/>
<evidence type="ECO:0000313" key="1">
    <source>
        <dbReference type="EMBL" id="GBM70105.1"/>
    </source>
</evidence>
<comment type="caution">
    <text evidence="1">The sequence shown here is derived from an EMBL/GenBank/DDBJ whole genome shotgun (WGS) entry which is preliminary data.</text>
</comment>
<dbReference type="AlphaFoldDB" id="A0A4Y2HXY6"/>
<sequence>MVEKRVKLGVPSAGTLHHKRQDCFRYLGVTLDNKLSWRRHVDKKVEKGVSRLGLLKRLSGVTWGSSPETLATTCKTNVRPVLNYGGKLLAIASDCCGDEVDRVQNKALRFITSAACSTPITTLEIQTGIEL</sequence>
<accession>A0A4Y2HXY6</accession>
<dbReference type="OrthoDB" id="6435936at2759"/>